<proteinExistence type="predicted"/>
<accession>A0A3N4JUA0</accession>
<evidence type="ECO:0000256" key="3">
    <source>
        <dbReference type="ARBA" id="ARBA00022833"/>
    </source>
</evidence>
<evidence type="ECO:0008006" key="7">
    <source>
        <dbReference type="Google" id="ProtNLM"/>
    </source>
</evidence>
<organism evidence="5 6">
    <name type="scientific">Choiromyces venosus 120613-1</name>
    <dbReference type="NCBI Taxonomy" id="1336337"/>
    <lineage>
        <taxon>Eukaryota</taxon>
        <taxon>Fungi</taxon>
        <taxon>Dikarya</taxon>
        <taxon>Ascomycota</taxon>
        <taxon>Pezizomycotina</taxon>
        <taxon>Pezizomycetes</taxon>
        <taxon>Pezizales</taxon>
        <taxon>Tuberaceae</taxon>
        <taxon>Choiromyces</taxon>
    </lineage>
</organism>
<dbReference type="OrthoDB" id="5410339at2759"/>
<dbReference type="Proteomes" id="UP000276215">
    <property type="component" value="Unassembled WGS sequence"/>
</dbReference>
<feature type="compositionally biased region" description="Low complexity" evidence="4">
    <location>
        <begin position="647"/>
        <end position="662"/>
    </location>
</feature>
<dbReference type="InterPro" id="IPR017907">
    <property type="entry name" value="Znf_RING_CS"/>
</dbReference>
<keyword evidence="3" id="KW-0862">Zinc</keyword>
<evidence type="ECO:0000313" key="5">
    <source>
        <dbReference type="EMBL" id="RPB01910.1"/>
    </source>
</evidence>
<dbReference type="AlphaFoldDB" id="A0A3N4JUA0"/>
<feature type="region of interest" description="Disordered" evidence="4">
    <location>
        <begin position="512"/>
        <end position="562"/>
    </location>
</feature>
<evidence type="ECO:0000256" key="2">
    <source>
        <dbReference type="ARBA" id="ARBA00022771"/>
    </source>
</evidence>
<feature type="region of interest" description="Disordered" evidence="4">
    <location>
        <begin position="615"/>
        <end position="695"/>
    </location>
</feature>
<dbReference type="EMBL" id="ML120370">
    <property type="protein sequence ID" value="RPB01910.1"/>
    <property type="molecule type" value="Genomic_DNA"/>
</dbReference>
<dbReference type="GO" id="GO:0008270">
    <property type="term" value="F:zinc ion binding"/>
    <property type="evidence" value="ECO:0007669"/>
    <property type="project" value="UniProtKB-KW"/>
</dbReference>
<keyword evidence="6" id="KW-1185">Reference proteome</keyword>
<feature type="compositionally biased region" description="Basic and acidic residues" evidence="4">
    <location>
        <begin position="535"/>
        <end position="544"/>
    </location>
</feature>
<name>A0A3N4JUA0_9PEZI</name>
<keyword evidence="2" id="KW-0863">Zinc-finger</keyword>
<evidence type="ECO:0000313" key="6">
    <source>
        <dbReference type="Proteomes" id="UP000276215"/>
    </source>
</evidence>
<evidence type="ECO:0000256" key="4">
    <source>
        <dbReference type="SAM" id="MobiDB-lite"/>
    </source>
</evidence>
<reference evidence="5 6" key="1">
    <citation type="journal article" date="2018" name="Nat. Ecol. Evol.">
        <title>Pezizomycetes genomes reveal the molecular basis of ectomycorrhizal truffle lifestyle.</title>
        <authorList>
            <person name="Murat C."/>
            <person name="Payen T."/>
            <person name="Noel B."/>
            <person name="Kuo A."/>
            <person name="Morin E."/>
            <person name="Chen J."/>
            <person name="Kohler A."/>
            <person name="Krizsan K."/>
            <person name="Balestrini R."/>
            <person name="Da Silva C."/>
            <person name="Montanini B."/>
            <person name="Hainaut M."/>
            <person name="Levati E."/>
            <person name="Barry K.W."/>
            <person name="Belfiori B."/>
            <person name="Cichocki N."/>
            <person name="Clum A."/>
            <person name="Dockter R.B."/>
            <person name="Fauchery L."/>
            <person name="Guy J."/>
            <person name="Iotti M."/>
            <person name="Le Tacon F."/>
            <person name="Lindquist E.A."/>
            <person name="Lipzen A."/>
            <person name="Malagnac F."/>
            <person name="Mello A."/>
            <person name="Molinier V."/>
            <person name="Miyauchi S."/>
            <person name="Poulain J."/>
            <person name="Riccioni C."/>
            <person name="Rubini A."/>
            <person name="Sitrit Y."/>
            <person name="Splivallo R."/>
            <person name="Traeger S."/>
            <person name="Wang M."/>
            <person name="Zifcakova L."/>
            <person name="Wipf D."/>
            <person name="Zambonelli A."/>
            <person name="Paolocci F."/>
            <person name="Nowrousian M."/>
            <person name="Ottonello S."/>
            <person name="Baldrian P."/>
            <person name="Spatafora J.W."/>
            <person name="Henrissat B."/>
            <person name="Nagy L.G."/>
            <person name="Aury J.M."/>
            <person name="Wincker P."/>
            <person name="Grigoriev I.V."/>
            <person name="Bonfante P."/>
            <person name="Martin F.M."/>
        </authorList>
    </citation>
    <scope>NUCLEOTIDE SEQUENCE [LARGE SCALE GENOMIC DNA]</scope>
    <source>
        <strain evidence="5 6">120613-1</strain>
    </source>
</reference>
<keyword evidence="1" id="KW-0479">Metal-binding</keyword>
<evidence type="ECO:0000256" key="1">
    <source>
        <dbReference type="ARBA" id="ARBA00022723"/>
    </source>
</evidence>
<protein>
    <recommendedName>
        <fullName evidence="7">RING-type domain-containing protein</fullName>
    </recommendedName>
</protein>
<feature type="compositionally biased region" description="Polar residues" evidence="4">
    <location>
        <begin position="635"/>
        <end position="646"/>
    </location>
</feature>
<gene>
    <name evidence="5" type="ORF">L873DRAFT_561511</name>
</gene>
<sequence>MDPAQQPDINPDPRIAVEPYYFQPYRASRSNFLDHSSPGLESPTFFLPPADPTPMQPNFPPISRESFLCFDHNCQYNQQINSDSTFSGVKYPHHYHTFCSAKPSHFARCGGINMATPRWIGDPCFTAAGNFSSSALLVRGNNADSLFNDSGPMKIFSPSNIRQTYNYNFPSTGSVSQVRGIRINDTKASTTKNYNIYSPTTRSKDTRASGCERNNSNKATRINDLHKFSEKNTHTEVGNHYNQEVINSSEPSTFRYTRDNGLESAGNFNNFVDNTRRNDIPAIFTDSDMDTSLFKERITFYILTGSGHNPSRVRNNAHHRNPRSLDLHTNVSSPNQVSKPNPNLNLMSTESENYANIPPLAPPTYTTITHPTSQQNIAPDKNTKNTKSIEPNTKGETMEACVSSFNPLDPASPEYTTSSSASIKFKAYKCCSCNTSHHEPFTSDQDICYNCNHTVCRACYNFWECCNCNSLGRFKNHICEDCEHEKCPRKCLFQIITKEAWLRIEALRATENRGTPEQQKSEKMYKLGRVGDSGKTTREGRSRDNVAPVNASIKPGTVGEKEEALRSLVTLREKVKASSKCPAAIEPPLAAAPSHNQDQGPLSIAVISGSIITVRTGGDQRDNEIHSMTPKRGDSNSTASMAQSPLDSEGSSDTSFTGSSSTLPQSPKTPLESPVRNHRHSSQIFIDSGSRRDTK</sequence>
<dbReference type="PROSITE" id="PS00518">
    <property type="entry name" value="ZF_RING_1"/>
    <property type="match status" value="1"/>
</dbReference>